<feature type="region of interest" description="Disordered" evidence="1">
    <location>
        <begin position="371"/>
        <end position="396"/>
    </location>
</feature>
<evidence type="ECO:0008006" key="6">
    <source>
        <dbReference type="Google" id="ProtNLM"/>
    </source>
</evidence>
<dbReference type="AlphaFoldDB" id="A0A9P9KJL0"/>
<gene>
    <name evidence="4" type="ORF">B0J15DRAFT_546855</name>
</gene>
<dbReference type="OrthoDB" id="5426678at2759"/>
<proteinExistence type="predicted"/>
<dbReference type="EMBL" id="JAGTJS010000007">
    <property type="protein sequence ID" value="KAH7264088.1"/>
    <property type="molecule type" value="Genomic_DNA"/>
</dbReference>
<feature type="signal peptide" evidence="3">
    <location>
        <begin position="1"/>
        <end position="20"/>
    </location>
</feature>
<evidence type="ECO:0000313" key="4">
    <source>
        <dbReference type="EMBL" id="KAH7264088.1"/>
    </source>
</evidence>
<keyword evidence="2" id="KW-0812">Transmembrane</keyword>
<comment type="caution">
    <text evidence="4">The sequence shown here is derived from an EMBL/GenBank/DDBJ whole genome shotgun (WGS) entry which is preliminary data.</text>
</comment>
<evidence type="ECO:0000313" key="5">
    <source>
        <dbReference type="Proteomes" id="UP000736672"/>
    </source>
</evidence>
<feature type="compositionally biased region" description="Polar residues" evidence="1">
    <location>
        <begin position="425"/>
        <end position="436"/>
    </location>
</feature>
<name>A0A9P9KJL0_FUSSL</name>
<feature type="region of interest" description="Disordered" evidence="1">
    <location>
        <begin position="408"/>
        <end position="463"/>
    </location>
</feature>
<keyword evidence="5" id="KW-1185">Reference proteome</keyword>
<organism evidence="4 5">
    <name type="scientific">Fusarium solani</name>
    <name type="common">Filamentous fungus</name>
    <dbReference type="NCBI Taxonomy" id="169388"/>
    <lineage>
        <taxon>Eukaryota</taxon>
        <taxon>Fungi</taxon>
        <taxon>Dikarya</taxon>
        <taxon>Ascomycota</taxon>
        <taxon>Pezizomycotina</taxon>
        <taxon>Sordariomycetes</taxon>
        <taxon>Hypocreomycetidae</taxon>
        <taxon>Hypocreales</taxon>
        <taxon>Nectriaceae</taxon>
        <taxon>Fusarium</taxon>
        <taxon>Fusarium solani species complex</taxon>
    </lineage>
</organism>
<feature type="chain" id="PRO_5040369307" description="Exo-alpha-sialidase / neuraminidase" evidence="3">
    <location>
        <begin position="21"/>
        <end position="554"/>
    </location>
</feature>
<feature type="compositionally biased region" description="Polar residues" evidence="1">
    <location>
        <begin position="539"/>
        <end position="554"/>
    </location>
</feature>
<reference evidence="4" key="1">
    <citation type="journal article" date="2021" name="Nat. Commun.">
        <title>Genetic determinants of endophytism in the Arabidopsis root mycobiome.</title>
        <authorList>
            <person name="Mesny F."/>
            <person name="Miyauchi S."/>
            <person name="Thiergart T."/>
            <person name="Pickel B."/>
            <person name="Atanasova L."/>
            <person name="Karlsson M."/>
            <person name="Huettel B."/>
            <person name="Barry K.W."/>
            <person name="Haridas S."/>
            <person name="Chen C."/>
            <person name="Bauer D."/>
            <person name="Andreopoulos W."/>
            <person name="Pangilinan J."/>
            <person name="LaButti K."/>
            <person name="Riley R."/>
            <person name="Lipzen A."/>
            <person name="Clum A."/>
            <person name="Drula E."/>
            <person name="Henrissat B."/>
            <person name="Kohler A."/>
            <person name="Grigoriev I.V."/>
            <person name="Martin F.M."/>
            <person name="Hacquard S."/>
        </authorList>
    </citation>
    <scope>NUCLEOTIDE SEQUENCE</scope>
    <source>
        <strain evidence="4">FSSC 5 MPI-SDFR-AT-0091</strain>
    </source>
</reference>
<evidence type="ECO:0000256" key="1">
    <source>
        <dbReference type="SAM" id="MobiDB-lite"/>
    </source>
</evidence>
<keyword evidence="2" id="KW-0472">Membrane</keyword>
<dbReference type="Proteomes" id="UP000736672">
    <property type="component" value="Unassembled WGS sequence"/>
</dbReference>
<evidence type="ECO:0000256" key="3">
    <source>
        <dbReference type="SAM" id="SignalP"/>
    </source>
</evidence>
<feature type="region of interest" description="Disordered" evidence="1">
    <location>
        <begin position="347"/>
        <end position="366"/>
    </location>
</feature>
<accession>A0A9P9KJL0</accession>
<keyword evidence="2" id="KW-1133">Transmembrane helix</keyword>
<feature type="region of interest" description="Disordered" evidence="1">
    <location>
        <begin position="303"/>
        <end position="322"/>
    </location>
</feature>
<feature type="region of interest" description="Disordered" evidence="1">
    <location>
        <begin position="469"/>
        <end position="488"/>
    </location>
</feature>
<protein>
    <recommendedName>
        <fullName evidence="6">Exo-alpha-sialidase / neuraminidase</fullName>
    </recommendedName>
</protein>
<feature type="transmembrane region" description="Helical" evidence="2">
    <location>
        <begin position="238"/>
        <end position="260"/>
    </location>
</feature>
<feature type="region of interest" description="Disordered" evidence="1">
    <location>
        <begin position="525"/>
        <end position="554"/>
    </location>
</feature>
<keyword evidence="3" id="KW-0732">Signal</keyword>
<sequence>MRGFLSGLSTAALLFSSTHALQFTPDSECAALCSVGSNSTSSDSSLSKTNSSDIVCKDDEFSSSGKGILFKNCLNCLQKSDATWEKESDVFWFLYNIRYAFDVCLYSYPDAVASGTINSPCNIDGACAPLEDALETSLLKANKDNQFDYCKAENSIIESSSYKDCISCLKSTSSQKYLANFLIALKAGCKQRPDQGDLIGLSGTIFTASTVNITDPNTDESLPGDGGAPVGAMTTGTIVGIAVGCGLALAGFLCIMFIYCRRSRRQAEAIKIETPEPDRQMHDHPGYGIGIQKSSYFVHGHKRHPTGHSHHSHHSFGHGHTNSLGLTNAQYYDSVDQERRGAGANVNYHYAPHSKSNGPNAALPTHPAYMPRVVSRTPDGHLPPPPPRQGAKPNVPDSYALQTYLNAAEDSNVDPKRVAEAAASSLPSSRVGSRNPSPAPLSPDFQPAQPVPAPEAPKSKTFSSLSKLVIPKKNSPPPQVQVVGPTPTSPLEELKRVMRISKPITSLDPRFQDRPLGGGQVLATEAPASFGTEPAQRPGGNSSPLPTGNSHIYG</sequence>
<evidence type="ECO:0000256" key="2">
    <source>
        <dbReference type="SAM" id="Phobius"/>
    </source>
</evidence>
<feature type="compositionally biased region" description="Basic residues" evidence="1">
    <location>
        <begin position="303"/>
        <end position="317"/>
    </location>
</feature>